<evidence type="ECO:0000256" key="2">
    <source>
        <dbReference type="ARBA" id="ARBA00022527"/>
    </source>
</evidence>
<keyword evidence="18" id="KW-1185">Reference proteome</keyword>
<evidence type="ECO:0000256" key="11">
    <source>
        <dbReference type="ARBA" id="ARBA00047558"/>
    </source>
</evidence>
<evidence type="ECO:0000256" key="13">
    <source>
        <dbReference type="PROSITE-ProRule" id="PRU10141"/>
    </source>
</evidence>
<dbReference type="InterPro" id="IPR000719">
    <property type="entry name" value="Prot_kinase_dom"/>
</dbReference>
<organism evidence="17 18">
    <name type="scientific">Psophocarpus tetragonolobus</name>
    <name type="common">Winged bean</name>
    <name type="synonym">Dolichos tetragonolobus</name>
    <dbReference type="NCBI Taxonomy" id="3891"/>
    <lineage>
        <taxon>Eukaryota</taxon>
        <taxon>Viridiplantae</taxon>
        <taxon>Streptophyta</taxon>
        <taxon>Embryophyta</taxon>
        <taxon>Tracheophyta</taxon>
        <taxon>Spermatophyta</taxon>
        <taxon>Magnoliopsida</taxon>
        <taxon>eudicotyledons</taxon>
        <taxon>Gunneridae</taxon>
        <taxon>Pentapetalae</taxon>
        <taxon>rosids</taxon>
        <taxon>fabids</taxon>
        <taxon>Fabales</taxon>
        <taxon>Fabaceae</taxon>
        <taxon>Papilionoideae</taxon>
        <taxon>50 kb inversion clade</taxon>
        <taxon>NPAAA clade</taxon>
        <taxon>indigoferoid/millettioid clade</taxon>
        <taxon>Phaseoleae</taxon>
        <taxon>Psophocarpus</taxon>
    </lineage>
</organism>
<evidence type="ECO:0000256" key="15">
    <source>
        <dbReference type="SAM" id="MobiDB-lite"/>
    </source>
</evidence>
<comment type="similarity">
    <text evidence="14">Belongs to the protein kinase superfamily.</text>
</comment>
<evidence type="ECO:0000256" key="9">
    <source>
        <dbReference type="ARBA" id="ARBA00022989"/>
    </source>
</evidence>
<comment type="subcellular location">
    <subcellularLocation>
        <location evidence="1">Membrane</location>
        <topology evidence="1">Single-pass type I membrane protein</topology>
    </subcellularLocation>
</comment>
<dbReference type="InterPro" id="IPR008271">
    <property type="entry name" value="Ser/Thr_kinase_AS"/>
</dbReference>
<evidence type="ECO:0000256" key="7">
    <source>
        <dbReference type="ARBA" id="ARBA00022777"/>
    </source>
</evidence>
<dbReference type="GO" id="GO:0004674">
    <property type="term" value="F:protein serine/threonine kinase activity"/>
    <property type="evidence" value="ECO:0007669"/>
    <property type="project" value="UniProtKB-KW"/>
</dbReference>
<dbReference type="SMART" id="SM00220">
    <property type="entry name" value="S_TKc"/>
    <property type="match status" value="1"/>
</dbReference>
<feature type="region of interest" description="Disordered" evidence="15">
    <location>
        <begin position="316"/>
        <end position="347"/>
    </location>
</feature>
<dbReference type="GO" id="GO:0005524">
    <property type="term" value="F:ATP binding"/>
    <property type="evidence" value="ECO:0007669"/>
    <property type="project" value="UniProtKB-UniRule"/>
</dbReference>
<evidence type="ECO:0000256" key="4">
    <source>
        <dbReference type="ARBA" id="ARBA00022692"/>
    </source>
</evidence>
<keyword evidence="3" id="KW-0808">Transferase</keyword>
<evidence type="ECO:0000256" key="5">
    <source>
        <dbReference type="ARBA" id="ARBA00022729"/>
    </source>
</evidence>
<sequence length="364" mass="40769">MLALLLGGLYLYSQFRKRKLIKIRESYFLQNGGLVLQKQVAKQGSTKNSIIFSAQELKKATNYYDKAMIIGKGGHGTVYKGILSNSRVVAIKKSNISGQIEIEQFINEMIVVSQINHKNIVKLLGCCLEAEVPMLVYEFITNGTLLDHMQVSQLSWPNRLRIATETAEALAYLHSAASPPIIHRDVKTANILLDDNLTAKVSDFGASKLVPIDQTQLTTLVQELFTSMKAVSFIRPQKERNLSMYFVSVMKEGHLPDILDKNIVDANVEQIIEVANLAKRCLMVKGKERPTMKEVAMELLRIKVFEKHSLETTKMSSKEIESSLKIPRSPYNTEGEDGNDDSGIIIDSDSIQTQVLEPLLDEGR</sequence>
<dbReference type="InterPro" id="IPR011009">
    <property type="entry name" value="Kinase-like_dom_sf"/>
</dbReference>
<dbReference type="Pfam" id="PF07714">
    <property type="entry name" value="PK_Tyr_Ser-Thr"/>
    <property type="match status" value="1"/>
</dbReference>
<dbReference type="PROSITE" id="PS00108">
    <property type="entry name" value="PROTEIN_KINASE_ST"/>
    <property type="match status" value="1"/>
</dbReference>
<dbReference type="PANTHER" id="PTHR27005:SF283">
    <property type="entry name" value="OS02G0633066 PROTEIN"/>
    <property type="match status" value="1"/>
</dbReference>
<dbReference type="Gene3D" id="3.30.200.20">
    <property type="entry name" value="Phosphorylase Kinase, domain 1"/>
    <property type="match status" value="1"/>
</dbReference>
<dbReference type="Gene3D" id="1.10.510.10">
    <property type="entry name" value="Transferase(Phosphotransferase) domain 1"/>
    <property type="match status" value="2"/>
</dbReference>
<evidence type="ECO:0000313" key="17">
    <source>
        <dbReference type="EMBL" id="KAK7411773.1"/>
    </source>
</evidence>
<evidence type="ECO:0000313" key="18">
    <source>
        <dbReference type="Proteomes" id="UP001386955"/>
    </source>
</evidence>
<keyword evidence="8 13" id="KW-0067">ATP-binding</keyword>
<comment type="catalytic activity">
    <reaction evidence="11">
        <text>L-seryl-[protein] + ATP = O-phospho-L-seryl-[protein] + ADP + H(+)</text>
        <dbReference type="Rhea" id="RHEA:17989"/>
        <dbReference type="Rhea" id="RHEA-COMP:9863"/>
        <dbReference type="Rhea" id="RHEA-COMP:11604"/>
        <dbReference type="ChEBI" id="CHEBI:15378"/>
        <dbReference type="ChEBI" id="CHEBI:29999"/>
        <dbReference type="ChEBI" id="CHEBI:30616"/>
        <dbReference type="ChEBI" id="CHEBI:83421"/>
        <dbReference type="ChEBI" id="CHEBI:456216"/>
    </reaction>
</comment>
<dbReference type="PANTHER" id="PTHR27005">
    <property type="entry name" value="WALL-ASSOCIATED RECEPTOR KINASE-LIKE 21"/>
    <property type="match status" value="1"/>
</dbReference>
<keyword evidence="9" id="KW-1133">Transmembrane helix</keyword>
<dbReference type="SUPFAM" id="SSF56112">
    <property type="entry name" value="Protein kinase-like (PK-like)"/>
    <property type="match status" value="1"/>
</dbReference>
<dbReference type="Proteomes" id="UP001386955">
    <property type="component" value="Unassembled WGS sequence"/>
</dbReference>
<keyword evidence="10" id="KW-0472">Membrane</keyword>
<evidence type="ECO:0000256" key="1">
    <source>
        <dbReference type="ARBA" id="ARBA00004479"/>
    </source>
</evidence>
<dbReference type="InterPro" id="IPR045274">
    <property type="entry name" value="WAK-like"/>
</dbReference>
<keyword evidence="6 13" id="KW-0547">Nucleotide-binding</keyword>
<comment type="catalytic activity">
    <reaction evidence="12">
        <text>L-threonyl-[protein] + ATP = O-phospho-L-threonyl-[protein] + ADP + H(+)</text>
        <dbReference type="Rhea" id="RHEA:46608"/>
        <dbReference type="Rhea" id="RHEA-COMP:11060"/>
        <dbReference type="Rhea" id="RHEA-COMP:11605"/>
        <dbReference type="ChEBI" id="CHEBI:15378"/>
        <dbReference type="ChEBI" id="CHEBI:30013"/>
        <dbReference type="ChEBI" id="CHEBI:30616"/>
        <dbReference type="ChEBI" id="CHEBI:61977"/>
        <dbReference type="ChEBI" id="CHEBI:456216"/>
    </reaction>
</comment>
<dbReference type="GO" id="GO:0007166">
    <property type="term" value="P:cell surface receptor signaling pathway"/>
    <property type="evidence" value="ECO:0007669"/>
    <property type="project" value="InterPro"/>
</dbReference>
<gene>
    <name evidence="17" type="ORF">VNO78_03212</name>
</gene>
<protein>
    <recommendedName>
        <fullName evidence="16">Protein kinase domain-containing protein</fullName>
    </recommendedName>
</protein>
<evidence type="ECO:0000256" key="10">
    <source>
        <dbReference type="ARBA" id="ARBA00023136"/>
    </source>
</evidence>
<comment type="caution">
    <text evidence="17">The sequence shown here is derived from an EMBL/GenBank/DDBJ whole genome shotgun (WGS) entry which is preliminary data.</text>
</comment>
<keyword evidence="4" id="KW-0812">Transmembrane</keyword>
<dbReference type="InterPro" id="IPR017441">
    <property type="entry name" value="Protein_kinase_ATP_BS"/>
</dbReference>
<feature type="binding site" evidence="13">
    <location>
        <position position="93"/>
    </location>
    <ligand>
        <name>ATP</name>
        <dbReference type="ChEBI" id="CHEBI:30616"/>
    </ligand>
</feature>
<evidence type="ECO:0000256" key="6">
    <source>
        <dbReference type="ARBA" id="ARBA00022741"/>
    </source>
</evidence>
<proteinExistence type="inferred from homology"/>
<dbReference type="AlphaFoldDB" id="A0AAN9T157"/>
<keyword evidence="5" id="KW-0732">Signal</keyword>
<dbReference type="FunFam" id="3.30.200.20:FF:000043">
    <property type="entry name" value="Wall-associated receptor kinase 2"/>
    <property type="match status" value="1"/>
</dbReference>
<evidence type="ECO:0000256" key="8">
    <source>
        <dbReference type="ARBA" id="ARBA00022840"/>
    </source>
</evidence>
<dbReference type="EMBL" id="JAYMYS010000001">
    <property type="protein sequence ID" value="KAK7411773.1"/>
    <property type="molecule type" value="Genomic_DNA"/>
</dbReference>
<evidence type="ECO:0000256" key="12">
    <source>
        <dbReference type="ARBA" id="ARBA00047951"/>
    </source>
</evidence>
<reference evidence="17 18" key="1">
    <citation type="submission" date="2024-01" db="EMBL/GenBank/DDBJ databases">
        <title>The genomes of 5 underutilized Papilionoideae crops provide insights into root nodulation and disease resistanc.</title>
        <authorList>
            <person name="Jiang F."/>
        </authorList>
    </citation>
    <scope>NUCLEOTIDE SEQUENCE [LARGE SCALE GENOMIC DNA]</scope>
    <source>
        <strain evidence="17">DUOXIRENSHENG_FW03</strain>
        <tissue evidence="17">Leaves</tissue>
    </source>
</reference>
<keyword evidence="7" id="KW-0418">Kinase</keyword>
<keyword evidence="2 14" id="KW-0723">Serine/threonine-protein kinase</keyword>
<dbReference type="GO" id="GO:0005886">
    <property type="term" value="C:plasma membrane"/>
    <property type="evidence" value="ECO:0007669"/>
    <property type="project" value="TreeGrafter"/>
</dbReference>
<dbReference type="PROSITE" id="PS00107">
    <property type="entry name" value="PROTEIN_KINASE_ATP"/>
    <property type="match status" value="1"/>
</dbReference>
<evidence type="ECO:0000256" key="14">
    <source>
        <dbReference type="RuleBase" id="RU000304"/>
    </source>
</evidence>
<dbReference type="PROSITE" id="PS50011">
    <property type="entry name" value="PROTEIN_KINASE_DOM"/>
    <property type="match status" value="1"/>
</dbReference>
<evidence type="ECO:0000256" key="3">
    <source>
        <dbReference type="ARBA" id="ARBA00022679"/>
    </source>
</evidence>
<name>A0AAN9T157_PSOTE</name>
<feature type="domain" description="Protein kinase" evidence="16">
    <location>
        <begin position="64"/>
        <end position="300"/>
    </location>
</feature>
<evidence type="ECO:0000259" key="16">
    <source>
        <dbReference type="PROSITE" id="PS50011"/>
    </source>
</evidence>
<dbReference type="InterPro" id="IPR001245">
    <property type="entry name" value="Ser-Thr/Tyr_kinase_cat_dom"/>
</dbReference>
<accession>A0AAN9T157</accession>